<name>A0ABY7BNV9_9FIRM</name>
<reference evidence="1" key="1">
    <citation type="submission" date="2022-12" db="EMBL/GenBank/DDBJ databases">
        <authorList>
            <person name="Bing R.G."/>
            <person name="Willard D.J."/>
            <person name="Manesh M.J.H."/>
            <person name="Laemthong T."/>
            <person name="Crosby J.R."/>
            <person name="Kelly R.M."/>
        </authorList>
    </citation>
    <scope>NUCLEOTIDE SEQUENCE</scope>
    <source>
        <strain evidence="1">DSM 8990</strain>
    </source>
</reference>
<evidence type="ECO:0000313" key="1">
    <source>
        <dbReference type="EMBL" id="WAM34508.1"/>
    </source>
</evidence>
<dbReference type="EMBL" id="CP113865">
    <property type="protein sequence ID" value="WAM34508.1"/>
    <property type="molecule type" value="Genomic_DNA"/>
</dbReference>
<accession>A0ABY7BNV9</accession>
<organism evidence="1 2">
    <name type="scientific">Caldicellulosiruptor morganii</name>
    <dbReference type="NCBI Taxonomy" id="1387555"/>
    <lineage>
        <taxon>Bacteria</taxon>
        <taxon>Bacillati</taxon>
        <taxon>Bacillota</taxon>
        <taxon>Bacillota incertae sedis</taxon>
        <taxon>Caldicellulosiruptorales</taxon>
        <taxon>Caldicellulosiruptoraceae</taxon>
        <taxon>Caldicellulosiruptor</taxon>
    </lineage>
</organism>
<sequence length="42" mass="4883">MSYPIEKDYFVLCLSHLSMVQKYGSSYKSKIKNVVKKLILSI</sequence>
<dbReference type="Proteomes" id="UP001164909">
    <property type="component" value="Chromosome"/>
</dbReference>
<evidence type="ECO:0000313" key="2">
    <source>
        <dbReference type="Proteomes" id="UP001164909"/>
    </source>
</evidence>
<keyword evidence="2" id="KW-1185">Reference proteome</keyword>
<proteinExistence type="predicted"/>
<protein>
    <submittedName>
        <fullName evidence="1">Uncharacterized protein</fullName>
    </submittedName>
</protein>
<gene>
    <name evidence="1" type="ORF">OTK00_000715</name>
</gene>
<dbReference type="RefSeq" id="WP_268760832.1">
    <property type="nucleotide sequence ID" value="NZ_CP113865.1"/>
</dbReference>